<evidence type="ECO:0000256" key="4">
    <source>
        <dbReference type="ARBA" id="ARBA00022528"/>
    </source>
</evidence>
<feature type="transmembrane region" description="Helical" evidence="11">
    <location>
        <begin position="365"/>
        <end position="383"/>
    </location>
</feature>
<keyword evidence="5" id="KW-0934">Plastid</keyword>
<dbReference type="PANTHER" id="PTHR43009:SF10">
    <property type="entry name" value="HOMOGENTISATE SOLANESYLTRANSFERASE, CHLOROPLASTIC"/>
    <property type="match status" value="1"/>
</dbReference>
<dbReference type="KEGG" id="mpp:MICPUCDRAFT_58789"/>
<dbReference type="Gene3D" id="1.10.357.140">
    <property type="entry name" value="UbiA prenyltransferase"/>
    <property type="match status" value="1"/>
</dbReference>
<dbReference type="AlphaFoldDB" id="C1MUF6"/>
<dbReference type="GO" id="GO:0016020">
    <property type="term" value="C:membrane"/>
    <property type="evidence" value="ECO:0007669"/>
    <property type="project" value="UniProtKB-SubCell"/>
</dbReference>
<evidence type="ECO:0000256" key="5">
    <source>
        <dbReference type="ARBA" id="ARBA00022640"/>
    </source>
</evidence>
<dbReference type="Pfam" id="PF01040">
    <property type="entry name" value="UbiA"/>
    <property type="match status" value="1"/>
</dbReference>
<keyword evidence="10 11" id="KW-0472">Membrane</keyword>
<dbReference type="OMA" id="LIFQAWV"/>
<dbReference type="GO" id="GO:0004659">
    <property type="term" value="F:prenyltransferase activity"/>
    <property type="evidence" value="ECO:0007669"/>
    <property type="project" value="InterPro"/>
</dbReference>
<dbReference type="InterPro" id="IPR000537">
    <property type="entry name" value="UbiA_prenyltransferase"/>
</dbReference>
<name>C1MUF6_MICPC</name>
<organism evidence="13">
    <name type="scientific">Micromonas pusilla (strain CCMP1545)</name>
    <name type="common">Picoplanktonic green alga</name>
    <dbReference type="NCBI Taxonomy" id="564608"/>
    <lineage>
        <taxon>Eukaryota</taxon>
        <taxon>Viridiplantae</taxon>
        <taxon>Chlorophyta</taxon>
        <taxon>Mamiellophyceae</taxon>
        <taxon>Mamiellales</taxon>
        <taxon>Mamiellaceae</taxon>
        <taxon>Micromonas</taxon>
    </lineage>
</organism>
<evidence type="ECO:0000256" key="2">
    <source>
        <dbReference type="ARBA" id="ARBA00004229"/>
    </source>
</evidence>
<dbReference type="CDD" id="cd13960">
    <property type="entry name" value="PT_UbiA_HPT1"/>
    <property type="match status" value="1"/>
</dbReference>
<evidence type="ECO:0000256" key="10">
    <source>
        <dbReference type="ARBA" id="ARBA00023136"/>
    </source>
</evidence>
<dbReference type="OrthoDB" id="1502398at2759"/>
<evidence type="ECO:0000256" key="3">
    <source>
        <dbReference type="ARBA" id="ARBA00005985"/>
    </source>
</evidence>
<keyword evidence="7 11" id="KW-0812">Transmembrane</keyword>
<dbReference type="eggNOG" id="ENOG502QUHT">
    <property type="taxonomic scope" value="Eukaryota"/>
</dbReference>
<feature type="transmembrane region" description="Helical" evidence="11">
    <location>
        <begin position="233"/>
        <end position="251"/>
    </location>
</feature>
<proteinExistence type="inferred from homology"/>
<evidence type="ECO:0000313" key="12">
    <source>
        <dbReference type="EMBL" id="EEH56619.1"/>
    </source>
</evidence>
<evidence type="ECO:0000256" key="6">
    <source>
        <dbReference type="ARBA" id="ARBA00022679"/>
    </source>
</evidence>
<dbReference type="EMBL" id="GG663740">
    <property type="protein sequence ID" value="EEH56619.1"/>
    <property type="molecule type" value="Genomic_DNA"/>
</dbReference>
<comment type="subcellular location">
    <subcellularLocation>
        <location evidence="1">Membrane</location>
        <topology evidence="1">Multi-pass membrane protein</topology>
    </subcellularLocation>
    <subcellularLocation>
        <location evidence="2">Plastid</location>
        <location evidence="2">Chloroplast</location>
    </subcellularLocation>
</comment>
<accession>C1MUF6</accession>
<evidence type="ECO:0000256" key="7">
    <source>
        <dbReference type="ARBA" id="ARBA00022692"/>
    </source>
</evidence>
<keyword evidence="9 11" id="KW-1133">Transmembrane helix</keyword>
<gene>
    <name evidence="12" type="ORF">MICPUCDRAFT_58789</name>
</gene>
<dbReference type="InterPro" id="IPR044878">
    <property type="entry name" value="UbiA_sf"/>
</dbReference>
<keyword evidence="8" id="KW-0809">Transit peptide</keyword>
<evidence type="ECO:0000256" key="8">
    <source>
        <dbReference type="ARBA" id="ARBA00022946"/>
    </source>
</evidence>
<evidence type="ECO:0000256" key="9">
    <source>
        <dbReference type="ARBA" id="ARBA00022989"/>
    </source>
</evidence>
<comment type="similarity">
    <text evidence="3">Belongs to the UbiA prenyltransferase family.</text>
</comment>
<keyword evidence="4" id="KW-0150">Chloroplast</keyword>
<evidence type="ECO:0000256" key="11">
    <source>
        <dbReference type="SAM" id="Phobius"/>
    </source>
</evidence>
<sequence length="419" mass="43524">MSHAATHRAAAGGVANPAARAPAIRKGVAARGGVAAASRARGVADASSNDAGAVAVSGFASTRTIATCALSIALRGESASAASSSSRRAAARGDALVVASSAAAAAPGGADESDDESSVDATGQAKNVFEAVWKFVRPHTIRGTILGTTAIVTRVLLHHPELFTLALVPKALLGLLALLCGNGYIIYDVDIDKVNKPFLPVAAGELSVPLAWAACGIFAAAGAAIVTSQFGPLISKLYLFGLFLGTIYSVPPLRLKRSALAAFCIIATVRGFLLNFGVHHATTAAIGLAFSWSPPILFITSFVTVFAVVISITKDLADIEGDKKFNIDTFATKLGVKGVSYLGSGLLLANYVFACGAAAVNASWFNQPLMIGAHACFAAFLILKTKALESEGFTKGAVQRYYQNIWYLFYSEYFLLPFI</sequence>
<feature type="transmembrane region" description="Helical" evidence="11">
    <location>
        <begin position="296"/>
        <end position="317"/>
    </location>
</feature>
<feature type="transmembrane region" description="Helical" evidence="11">
    <location>
        <begin position="338"/>
        <end position="359"/>
    </location>
</feature>
<dbReference type="InterPro" id="IPR044502">
    <property type="entry name" value="AtHST-like"/>
</dbReference>
<dbReference type="RefSeq" id="XP_003059487.1">
    <property type="nucleotide sequence ID" value="XM_003059441.1"/>
</dbReference>
<dbReference type="GeneID" id="9684628"/>
<feature type="transmembrane region" description="Helical" evidence="11">
    <location>
        <begin position="208"/>
        <end position="227"/>
    </location>
</feature>
<reference evidence="12 13" key="1">
    <citation type="journal article" date="2009" name="Science">
        <title>Green evolution and dynamic adaptations revealed by genomes of the marine picoeukaryotes Micromonas.</title>
        <authorList>
            <person name="Worden A.Z."/>
            <person name="Lee J.H."/>
            <person name="Mock T."/>
            <person name="Rouze P."/>
            <person name="Simmons M.P."/>
            <person name="Aerts A.L."/>
            <person name="Allen A.E."/>
            <person name="Cuvelier M.L."/>
            <person name="Derelle E."/>
            <person name="Everett M.V."/>
            <person name="Foulon E."/>
            <person name="Grimwood J."/>
            <person name="Gundlach H."/>
            <person name="Henrissat B."/>
            <person name="Napoli C."/>
            <person name="McDonald S.M."/>
            <person name="Parker M.S."/>
            <person name="Rombauts S."/>
            <person name="Salamov A."/>
            <person name="Von Dassow P."/>
            <person name="Badger J.H."/>
            <person name="Coutinho P.M."/>
            <person name="Demir E."/>
            <person name="Dubchak I."/>
            <person name="Gentemann C."/>
            <person name="Eikrem W."/>
            <person name="Gready J.E."/>
            <person name="John U."/>
            <person name="Lanier W."/>
            <person name="Lindquist E.A."/>
            <person name="Lucas S."/>
            <person name="Mayer K.F."/>
            <person name="Moreau H."/>
            <person name="Not F."/>
            <person name="Otillar R."/>
            <person name="Panaud O."/>
            <person name="Pangilinan J."/>
            <person name="Paulsen I."/>
            <person name="Piegu B."/>
            <person name="Poliakov A."/>
            <person name="Robbens S."/>
            <person name="Schmutz J."/>
            <person name="Toulza E."/>
            <person name="Wyss T."/>
            <person name="Zelensky A."/>
            <person name="Zhou K."/>
            <person name="Armbrust E.V."/>
            <person name="Bhattacharya D."/>
            <person name="Goodenough U.W."/>
            <person name="Van de Peer Y."/>
            <person name="Grigoriev I.V."/>
        </authorList>
    </citation>
    <scope>NUCLEOTIDE SEQUENCE [LARGE SCALE GENOMIC DNA]</scope>
    <source>
        <strain evidence="12 13">CCMP1545</strain>
    </source>
</reference>
<feature type="transmembrane region" description="Helical" evidence="11">
    <location>
        <begin position="162"/>
        <end position="187"/>
    </location>
</feature>
<dbReference type="PANTHER" id="PTHR43009">
    <property type="entry name" value="HOMOGENTISATE SOLANESYLTRANSFERASE, CHLOROPLASTIC"/>
    <property type="match status" value="1"/>
</dbReference>
<keyword evidence="6" id="KW-0808">Transferase</keyword>
<feature type="transmembrane region" description="Helical" evidence="11">
    <location>
        <begin position="258"/>
        <end position="276"/>
    </location>
</feature>
<dbReference type="Proteomes" id="UP000001876">
    <property type="component" value="Unassembled WGS sequence"/>
</dbReference>
<dbReference type="GO" id="GO:0009507">
    <property type="term" value="C:chloroplast"/>
    <property type="evidence" value="ECO:0007669"/>
    <property type="project" value="UniProtKB-SubCell"/>
</dbReference>
<protein>
    <submittedName>
        <fullName evidence="12">Predicted protein</fullName>
    </submittedName>
</protein>
<evidence type="ECO:0000256" key="1">
    <source>
        <dbReference type="ARBA" id="ARBA00004141"/>
    </source>
</evidence>
<keyword evidence="13" id="KW-1185">Reference proteome</keyword>
<dbReference type="STRING" id="564608.C1MUF6"/>
<evidence type="ECO:0000313" key="13">
    <source>
        <dbReference type="Proteomes" id="UP000001876"/>
    </source>
</evidence>